<evidence type="ECO:0000259" key="10">
    <source>
        <dbReference type="Pfam" id="PF04290"/>
    </source>
</evidence>
<dbReference type="GO" id="GO:0005886">
    <property type="term" value="C:plasma membrane"/>
    <property type="evidence" value="ECO:0007669"/>
    <property type="project" value="UniProtKB-SubCell"/>
</dbReference>
<keyword evidence="3" id="KW-1003">Cell membrane</keyword>
<dbReference type="InterPro" id="IPR007387">
    <property type="entry name" value="TRAP_DctQ"/>
</dbReference>
<feature type="domain" description="Tripartite ATP-independent periplasmic transporters DctQ component" evidence="10">
    <location>
        <begin position="23"/>
        <end position="152"/>
    </location>
</feature>
<evidence type="ECO:0000256" key="3">
    <source>
        <dbReference type="ARBA" id="ARBA00022475"/>
    </source>
</evidence>
<protein>
    <submittedName>
        <fullName evidence="11">TRAP-type C4-dicarboxylate transport system, small permease component</fullName>
    </submittedName>
</protein>
<feature type="transmembrane region" description="Helical" evidence="9">
    <location>
        <begin position="85"/>
        <end position="107"/>
    </location>
</feature>
<evidence type="ECO:0000256" key="7">
    <source>
        <dbReference type="ARBA" id="ARBA00023136"/>
    </source>
</evidence>
<name>A0A239IBP3_9FIRM</name>
<gene>
    <name evidence="11" type="ORF">SAMN05446037_102710</name>
</gene>
<keyword evidence="6 9" id="KW-1133">Transmembrane helix</keyword>
<evidence type="ECO:0000256" key="4">
    <source>
        <dbReference type="ARBA" id="ARBA00022519"/>
    </source>
</evidence>
<evidence type="ECO:0000256" key="9">
    <source>
        <dbReference type="SAM" id="Phobius"/>
    </source>
</evidence>
<dbReference type="GO" id="GO:0022857">
    <property type="term" value="F:transmembrane transporter activity"/>
    <property type="evidence" value="ECO:0007669"/>
    <property type="project" value="TreeGrafter"/>
</dbReference>
<accession>A0A239IBP3</accession>
<dbReference type="Proteomes" id="UP000198304">
    <property type="component" value="Unassembled WGS sequence"/>
</dbReference>
<organism evidence="11 12">
    <name type="scientific">Anaerovirgula multivorans</name>
    <dbReference type="NCBI Taxonomy" id="312168"/>
    <lineage>
        <taxon>Bacteria</taxon>
        <taxon>Bacillati</taxon>
        <taxon>Bacillota</taxon>
        <taxon>Clostridia</taxon>
        <taxon>Peptostreptococcales</taxon>
        <taxon>Natronincolaceae</taxon>
        <taxon>Anaerovirgula</taxon>
    </lineage>
</organism>
<feature type="transmembrane region" description="Helical" evidence="9">
    <location>
        <begin position="127"/>
        <end position="149"/>
    </location>
</feature>
<evidence type="ECO:0000256" key="8">
    <source>
        <dbReference type="ARBA" id="ARBA00038436"/>
    </source>
</evidence>
<dbReference type="OrthoDB" id="2880765at2"/>
<evidence type="ECO:0000256" key="2">
    <source>
        <dbReference type="ARBA" id="ARBA00022448"/>
    </source>
</evidence>
<comment type="subcellular location">
    <subcellularLocation>
        <location evidence="1">Cell inner membrane</location>
        <topology evidence="1">Multi-pass membrane protein</topology>
    </subcellularLocation>
</comment>
<keyword evidence="12" id="KW-1185">Reference proteome</keyword>
<dbReference type="Pfam" id="PF04290">
    <property type="entry name" value="DctQ"/>
    <property type="match status" value="1"/>
</dbReference>
<proteinExistence type="inferred from homology"/>
<evidence type="ECO:0000256" key="6">
    <source>
        <dbReference type="ARBA" id="ARBA00022989"/>
    </source>
</evidence>
<feature type="transmembrane region" description="Helical" evidence="9">
    <location>
        <begin position="39"/>
        <end position="65"/>
    </location>
</feature>
<dbReference type="RefSeq" id="WP_089284546.1">
    <property type="nucleotide sequence ID" value="NZ_FZOJ01000027.1"/>
</dbReference>
<dbReference type="AlphaFoldDB" id="A0A239IBP3"/>
<keyword evidence="5 9" id="KW-0812">Transmembrane</keyword>
<dbReference type="PANTHER" id="PTHR35011:SF2">
    <property type="entry name" value="2,3-DIKETO-L-GULONATE TRAP TRANSPORTER SMALL PERMEASE PROTEIN YIAM"/>
    <property type="match status" value="1"/>
</dbReference>
<evidence type="ECO:0000256" key="1">
    <source>
        <dbReference type="ARBA" id="ARBA00004429"/>
    </source>
</evidence>
<dbReference type="EMBL" id="FZOJ01000027">
    <property type="protein sequence ID" value="SNS90977.1"/>
    <property type="molecule type" value="Genomic_DNA"/>
</dbReference>
<dbReference type="GO" id="GO:0015740">
    <property type="term" value="P:C4-dicarboxylate transport"/>
    <property type="evidence" value="ECO:0007669"/>
    <property type="project" value="TreeGrafter"/>
</dbReference>
<evidence type="ECO:0000256" key="5">
    <source>
        <dbReference type="ARBA" id="ARBA00022692"/>
    </source>
</evidence>
<dbReference type="InterPro" id="IPR055348">
    <property type="entry name" value="DctQ"/>
</dbReference>
<reference evidence="11 12" key="1">
    <citation type="submission" date="2017-06" db="EMBL/GenBank/DDBJ databases">
        <authorList>
            <person name="Kim H.J."/>
            <person name="Triplett B.A."/>
        </authorList>
    </citation>
    <scope>NUCLEOTIDE SEQUENCE [LARGE SCALE GENOMIC DNA]</scope>
    <source>
        <strain evidence="11 12">SCA</strain>
    </source>
</reference>
<evidence type="ECO:0000313" key="11">
    <source>
        <dbReference type="EMBL" id="SNS90977.1"/>
    </source>
</evidence>
<keyword evidence="4" id="KW-0997">Cell inner membrane</keyword>
<dbReference type="PANTHER" id="PTHR35011">
    <property type="entry name" value="2,3-DIKETO-L-GULONATE TRAP TRANSPORTER SMALL PERMEASE PROTEIN YIAM"/>
    <property type="match status" value="1"/>
</dbReference>
<sequence length="159" mass="18166">MNKIINKMEKAINFICALLVAFLTIVVSTEVISRYFFCFPIAITTELTNITFPWITALAAIVITIHEENISLMFVKEKFSPRMKYYVEILINLLSITFCGIMVKSSIELSLQLRTQTMALLGFSKIILYGSFAIGFIMMTIVLIYQLILKLRGKDNMVM</sequence>
<keyword evidence="7 9" id="KW-0472">Membrane</keyword>
<evidence type="ECO:0000313" key="12">
    <source>
        <dbReference type="Proteomes" id="UP000198304"/>
    </source>
</evidence>
<keyword evidence="2" id="KW-0813">Transport</keyword>
<comment type="similarity">
    <text evidence="8">Belongs to the TRAP transporter small permease family.</text>
</comment>